<dbReference type="AlphaFoldDB" id="Q9N3V9"/>
<feature type="chain" id="PRO_5004330766" evidence="1">
    <location>
        <begin position="19"/>
        <end position="469"/>
    </location>
</feature>
<dbReference type="InterPro" id="IPR055578">
    <property type="entry name" value="DUF7154"/>
</dbReference>
<dbReference type="eggNOG" id="KOG4297">
    <property type="taxonomic scope" value="Eukaryota"/>
</dbReference>
<dbReference type="InterPro" id="IPR016186">
    <property type="entry name" value="C-type_lectin-like/link_sf"/>
</dbReference>
<dbReference type="KEGG" id="cel:CELE_Y46C8AR.1"/>
<dbReference type="Gene3D" id="3.10.100.10">
    <property type="entry name" value="Mannose-Binding Protein A, subunit A"/>
    <property type="match status" value="1"/>
</dbReference>
<dbReference type="CDD" id="cd00037">
    <property type="entry name" value="CLECT"/>
    <property type="match status" value="1"/>
</dbReference>
<organism evidence="3 4">
    <name type="scientific">Caenorhabditis elegans</name>
    <dbReference type="NCBI Taxonomy" id="6239"/>
    <lineage>
        <taxon>Eukaryota</taxon>
        <taxon>Metazoa</taxon>
        <taxon>Ecdysozoa</taxon>
        <taxon>Nematoda</taxon>
        <taxon>Chromadorea</taxon>
        <taxon>Rhabditida</taxon>
        <taxon>Rhabditina</taxon>
        <taxon>Rhabditomorpha</taxon>
        <taxon>Rhabditoidea</taxon>
        <taxon>Rhabditidae</taxon>
        <taxon>Peloderinae</taxon>
        <taxon>Caenorhabditis</taxon>
    </lineage>
</organism>
<dbReference type="PeptideAtlas" id="Q9N3V9"/>
<dbReference type="InParanoid" id="Q9N3V9"/>
<evidence type="ECO:0000259" key="2">
    <source>
        <dbReference type="PROSITE" id="PS50041"/>
    </source>
</evidence>
<dbReference type="GeneID" id="189950"/>
<dbReference type="CTD" id="189950"/>
<dbReference type="InterPro" id="IPR016187">
    <property type="entry name" value="CTDL_fold"/>
</dbReference>
<dbReference type="PaxDb" id="6239-Y46C8AR.1.2"/>
<dbReference type="PANTHER" id="PTHR23062">
    <property type="entry name" value="HYPOTHETICAL PROTEIN C.ELEGANS"/>
    <property type="match status" value="1"/>
</dbReference>
<dbReference type="EMBL" id="BX284604">
    <property type="protein sequence ID" value="CCD71387.1"/>
    <property type="molecule type" value="Genomic_DNA"/>
</dbReference>
<dbReference type="HOGENOM" id="CLU_046757_0_0_1"/>
<dbReference type="Pfam" id="PF00059">
    <property type="entry name" value="Lectin_C"/>
    <property type="match status" value="1"/>
</dbReference>
<dbReference type="SMR" id="Q9N3V9"/>
<evidence type="ECO:0000313" key="4">
    <source>
        <dbReference type="Proteomes" id="UP000001940"/>
    </source>
</evidence>
<dbReference type="WormBase" id="Y46C8AR.1">
    <property type="protein sequence ID" value="CE31650"/>
    <property type="gene ID" value="WBGene00021587"/>
    <property type="gene designation" value="clec-76"/>
</dbReference>
<dbReference type="SMART" id="SM00034">
    <property type="entry name" value="CLECT"/>
    <property type="match status" value="1"/>
</dbReference>
<evidence type="ECO:0000256" key="1">
    <source>
        <dbReference type="SAM" id="SignalP"/>
    </source>
</evidence>
<dbReference type="PROSITE" id="PS50041">
    <property type="entry name" value="C_TYPE_LECTIN_2"/>
    <property type="match status" value="1"/>
</dbReference>
<feature type="domain" description="C-type lectin" evidence="2">
    <location>
        <begin position="28"/>
        <end position="145"/>
    </location>
</feature>
<name>Q9N3V9_CAEEL</name>
<evidence type="ECO:0000313" key="3">
    <source>
        <dbReference type="EMBL" id="CCD71387.1"/>
    </source>
</evidence>
<sequence>MLLPKFLLLTAFLEFASAICADSNDQEIKGFCFKFVTQQLTFTDARTWCHLKNPVGPSYLAYVPSQDTSTYLAFYARSAFGADAEVFWIGLSRNASSGSLSWDNGLPVAYTNFGTNVGKNYFTESISNTKWDTLGDGDLNFFVCSYAPIVNSTTMTSITGTTKRMTTTTIEKLNCKPGDHQIILFAYSNDLAPSVVTDALYYSSLSSQSVTYAVSRFDLRQPEDIQYFSDYSLFSSYVSSHLPDYTLGFEEATTGSNVFEVINKFYDNTQATCGSNLIILSKRYPNTADVSNIVLKVRKSQGMVNFLASHAPSGGTVSQGLYDLCSLTNGIYSIGRDSSFSNMIESMPIRYRYAIYADNPKVSGQGSQTLASMSVPADGTYYLSMMLQNHTPVNTTQSVLLHWYSPYSRYSSTASVHGLSFETNNNGANSEILDAAIYNVTLDFVYFTSETMQIRFYGTSTDHWLPYAD</sequence>
<dbReference type="InterPro" id="IPR001304">
    <property type="entry name" value="C-type_lectin-like"/>
</dbReference>
<reference evidence="3 4" key="1">
    <citation type="journal article" date="1998" name="Science">
        <title>Genome sequence of the nematode C. elegans: a platform for investigating biology.</title>
        <authorList>
            <consortium name="The C. elegans sequencing consortium"/>
            <person name="Sulson J.E."/>
            <person name="Waterston R."/>
        </authorList>
    </citation>
    <scope>NUCLEOTIDE SEQUENCE [LARGE SCALE GENOMIC DNA]</scope>
    <source>
        <strain evidence="3 4">Bristol N2</strain>
    </source>
</reference>
<proteinExistence type="predicted"/>
<dbReference type="DIP" id="DIP-27346N"/>
<dbReference type="SUPFAM" id="SSF56436">
    <property type="entry name" value="C-type lectin-like"/>
    <property type="match status" value="1"/>
</dbReference>
<keyword evidence="1" id="KW-0732">Signal</keyword>
<accession>Q9N3V9</accession>
<keyword evidence="4" id="KW-1185">Reference proteome</keyword>
<dbReference type="Proteomes" id="UP000001940">
    <property type="component" value="Chromosome IV"/>
</dbReference>
<feature type="signal peptide" evidence="1">
    <location>
        <begin position="1"/>
        <end position="18"/>
    </location>
</feature>
<dbReference type="PhylomeDB" id="Q9N3V9"/>
<dbReference type="FunCoup" id="Q9N3V9">
    <property type="interactions" value="14"/>
</dbReference>
<gene>
    <name evidence="3 5" type="primary">clec-76</name>
    <name evidence="3" type="ORF">CELE_Y46C8AR.1</name>
    <name evidence="5" type="ORF">Y46C8AR.1</name>
</gene>
<dbReference type="PANTHER" id="PTHR23062:SF3">
    <property type="entry name" value="ANF_RECEPTOR DOMAIN-CONTAINING PROTEIN-RELATED"/>
    <property type="match status" value="1"/>
</dbReference>
<dbReference type="RefSeq" id="NP_500449.2">
    <property type="nucleotide sequence ID" value="NM_068048.4"/>
</dbReference>
<dbReference type="Pfam" id="PF23673">
    <property type="entry name" value="DUF7154"/>
    <property type="match status" value="1"/>
</dbReference>
<protein>
    <submittedName>
        <fullName evidence="3">C-type lectin domain-containing protein</fullName>
    </submittedName>
</protein>
<dbReference type="AGR" id="WB:WBGene00021587"/>
<dbReference type="UCSC" id="Y46C8AR.1.1">
    <property type="organism name" value="c. elegans"/>
</dbReference>
<evidence type="ECO:0000313" key="5">
    <source>
        <dbReference type="WormBase" id="Y46C8AR.1"/>
    </source>
</evidence>
<dbReference type="Bgee" id="WBGene00021587">
    <property type="expression patterns" value="Expressed in larva and 1 other cell type or tissue"/>
</dbReference>